<gene>
    <name evidence="1" type="ORF">VP395_14320</name>
</gene>
<organism evidence="1 2">
    <name type="scientific">Mariniflexile soesokkakense</name>
    <dbReference type="NCBI Taxonomy" id="1343160"/>
    <lineage>
        <taxon>Bacteria</taxon>
        <taxon>Pseudomonadati</taxon>
        <taxon>Bacteroidota</taxon>
        <taxon>Flavobacteriia</taxon>
        <taxon>Flavobacteriales</taxon>
        <taxon>Flavobacteriaceae</taxon>
        <taxon>Mariniflexile</taxon>
    </lineage>
</organism>
<sequence length="126" mass="14394">MLLALLVLFSTVSFTIEKHFCGDVLIDVAVFTEAQKCVMEAFEKEQEAITKKTCCKDEVKLVKGQDELKVSTFDDLTLLQQLFITTFTYTFINLFEGLETHIIPHKDYSPPNLVVDIQVLDQVFII</sequence>
<dbReference type="NCBIfam" id="NF047658">
    <property type="entry name" value="HYC_CC_PP"/>
    <property type="match status" value="1"/>
</dbReference>
<comment type="caution">
    <text evidence="1">The sequence shown here is derived from an EMBL/GenBank/DDBJ whole genome shotgun (WGS) entry which is preliminary data.</text>
</comment>
<evidence type="ECO:0000313" key="2">
    <source>
        <dbReference type="Proteomes" id="UP001416393"/>
    </source>
</evidence>
<protein>
    <recommendedName>
        <fullName evidence="3">Secreted protein</fullName>
    </recommendedName>
</protein>
<dbReference type="InterPro" id="IPR058060">
    <property type="entry name" value="HYC_CC_PP"/>
</dbReference>
<name>A0ABV0AED5_9FLAO</name>
<dbReference type="Pfam" id="PF26622">
    <property type="entry name" value="DUF8199"/>
    <property type="match status" value="1"/>
</dbReference>
<dbReference type="Proteomes" id="UP001416393">
    <property type="component" value="Unassembled WGS sequence"/>
</dbReference>
<evidence type="ECO:0000313" key="1">
    <source>
        <dbReference type="EMBL" id="MEN3324911.1"/>
    </source>
</evidence>
<dbReference type="EMBL" id="JAZHYP010000009">
    <property type="protein sequence ID" value="MEN3324911.1"/>
    <property type="molecule type" value="Genomic_DNA"/>
</dbReference>
<proteinExistence type="predicted"/>
<accession>A0ABV0AED5</accession>
<dbReference type="RefSeq" id="WP_346242710.1">
    <property type="nucleotide sequence ID" value="NZ_JBHSDE010000005.1"/>
</dbReference>
<reference evidence="1 2" key="1">
    <citation type="submission" date="2024-01" db="EMBL/GenBank/DDBJ databases">
        <title>Mariniflexile litorale sp. nov., isolated from the shallow sediments of the Sea of Japan.</title>
        <authorList>
            <person name="Romanenko L."/>
            <person name="Bystritskaya E."/>
            <person name="Isaeva M."/>
        </authorList>
    </citation>
    <scope>NUCLEOTIDE SEQUENCE [LARGE SCALE GENOMIC DNA]</scope>
    <source>
        <strain evidence="1 2">KCTC 32427</strain>
    </source>
</reference>
<keyword evidence="2" id="KW-1185">Reference proteome</keyword>
<evidence type="ECO:0008006" key="3">
    <source>
        <dbReference type="Google" id="ProtNLM"/>
    </source>
</evidence>
<dbReference type="InterPro" id="IPR058512">
    <property type="entry name" value="DUF8199"/>
</dbReference>